<evidence type="ECO:0000313" key="11">
    <source>
        <dbReference type="Proteomes" id="UP000215914"/>
    </source>
</evidence>
<feature type="domain" description="Myb-like" evidence="7">
    <location>
        <begin position="63"/>
        <end position="113"/>
    </location>
</feature>
<protein>
    <submittedName>
        <fullName evidence="10">Putative homeodomain-like protein</fullName>
    </submittedName>
    <submittedName>
        <fullName evidence="9">Transcription factor MYB family</fullName>
    </submittedName>
</protein>
<evidence type="ECO:0000256" key="3">
    <source>
        <dbReference type="ARBA" id="ARBA00023015"/>
    </source>
</evidence>
<keyword evidence="4 10" id="KW-0238">DNA-binding</keyword>
<dbReference type="SUPFAM" id="SSF46689">
    <property type="entry name" value="Homeodomain-like"/>
    <property type="match status" value="1"/>
</dbReference>
<dbReference type="GO" id="GO:0005634">
    <property type="term" value="C:nucleus"/>
    <property type="evidence" value="ECO:0007669"/>
    <property type="project" value="UniProtKB-SubCell"/>
</dbReference>
<sequence length="324" mass="37026">MAHEHKCCNKQKVKLGTWSAEEDETLFAYVINHDQIKWSFVPELTGLKRCGKSCRLRWINYLNPNIKRGNFTTEEINLIFSLQNSIGNKWAQIAKHLPGRTDNEIKNLWNSKLKKKKKLLVSNNQSNEASSSSQTIHHISILESFDQRHHPPTHTDNFQPNHGPNMHSYHISVLEPFDQRHHPPTHTDNFQPNHGPNMHSSVDCSLSEEPPMNRVYTIPPYALSSMASNNGPIMSSVPHGHGLLKTSVSYPMSYTSRMTPTSYAQNYPTGGLMHTNLITRIDDVQPYSSQPSEKVDINKFFNFDLFEEDPMKVEGSRDNNSHVI</sequence>
<keyword evidence="10" id="KW-0371">Homeobox</keyword>
<dbReference type="OrthoDB" id="2143914at2759"/>
<reference evidence="10" key="2">
    <citation type="submission" date="2017-02" db="EMBL/GenBank/DDBJ databases">
        <title>Sunflower complete genome.</title>
        <authorList>
            <person name="Langlade N."/>
            <person name="Munos S."/>
        </authorList>
    </citation>
    <scope>NUCLEOTIDE SEQUENCE [LARGE SCALE GENOMIC DNA]</scope>
    <source>
        <tissue evidence="10">Leaves</tissue>
    </source>
</reference>
<dbReference type="GO" id="GO:0003677">
    <property type="term" value="F:DNA binding"/>
    <property type="evidence" value="ECO:0007669"/>
    <property type="project" value="UniProtKB-KW"/>
</dbReference>
<dbReference type="PANTHER" id="PTHR47997:SF87">
    <property type="entry name" value="TRANSCRIPTION FACTOR MYB26"/>
    <property type="match status" value="1"/>
</dbReference>
<proteinExistence type="predicted"/>
<evidence type="ECO:0000259" key="8">
    <source>
        <dbReference type="PROSITE" id="PS51294"/>
    </source>
</evidence>
<name>A0A251TBM1_HELAN</name>
<accession>A0A251TBM1</accession>
<comment type="subcellular location">
    <subcellularLocation>
        <location evidence="1">Nucleus</location>
    </subcellularLocation>
</comment>
<dbReference type="InterPro" id="IPR017930">
    <property type="entry name" value="Myb_dom"/>
</dbReference>
<reference evidence="9 11" key="1">
    <citation type="journal article" date="2017" name="Nature">
        <title>The sunflower genome provides insights into oil metabolism, flowering and Asterid evolution.</title>
        <authorList>
            <person name="Badouin H."/>
            <person name="Gouzy J."/>
            <person name="Grassa C.J."/>
            <person name="Murat F."/>
            <person name="Staton S.E."/>
            <person name="Cottret L."/>
            <person name="Lelandais-Briere C."/>
            <person name="Owens G.L."/>
            <person name="Carrere S."/>
            <person name="Mayjonade B."/>
            <person name="Legrand L."/>
            <person name="Gill N."/>
            <person name="Kane N.C."/>
            <person name="Bowers J.E."/>
            <person name="Hubner S."/>
            <person name="Bellec A."/>
            <person name="Berard A."/>
            <person name="Berges H."/>
            <person name="Blanchet N."/>
            <person name="Boniface M.C."/>
            <person name="Brunel D."/>
            <person name="Catrice O."/>
            <person name="Chaidir N."/>
            <person name="Claudel C."/>
            <person name="Donnadieu C."/>
            <person name="Faraut T."/>
            <person name="Fievet G."/>
            <person name="Helmstetter N."/>
            <person name="King M."/>
            <person name="Knapp S.J."/>
            <person name="Lai Z."/>
            <person name="Le Paslier M.C."/>
            <person name="Lippi Y."/>
            <person name="Lorenzon L."/>
            <person name="Mandel J.R."/>
            <person name="Marage G."/>
            <person name="Marchand G."/>
            <person name="Marquand E."/>
            <person name="Bret-Mestries E."/>
            <person name="Morien E."/>
            <person name="Nambeesan S."/>
            <person name="Nguyen T."/>
            <person name="Pegot-Espagnet P."/>
            <person name="Pouilly N."/>
            <person name="Raftis F."/>
            <person name="Sallet E."/>
            <person name="Schiex T."/>
            <person name="Thomas J."/>
            <person name="Vandecasteele C."/>
            <person name="Vares D."/>
            <person name="Vear F."/>
            <person name="Vautrin S."/>
            <person name="Crespi M."/>
            <person name="Mangin B."/>
            <person name="Burke J.M."/>
            <person name="Salse J."/>
            <person name="Munos S."/>
            <person name="Vincourt P."/>
            <person name="Rieseberg L.H."/>
            <person name="Langlade N.B."/>
        </authorList>
    </citation>
    <scope>NUCLEOTIDE SEQUENCE [LARGE SCALE GENOMIC DNA]</scope>
    <source>
        <strain evidence="11">cv. SF193</strain>
        <tissue evidence="9">Leaves</tissue>
    </source>
</reference>
<evidence type="ECO:0000256" key="4">
    <source>
        <dbReference type="ARBA" id="ARBA00023125"/>
    </source>
</evidence>
<evidence type="ECO:0000256" key="5">
    <source>
        <dbReference type="ARBA" id="ARBA00023163"/>
    </source>
</evidence>
<dbReference type="PROSITE" id="PS50090">
    <property type="entry name" value="MYB_LIKE"/>
    <property type="match status" value="2"/>
</dbReference>
<dbReference type="InterPro" id="IPR001005">
    <property type="entry name" value="SANT/Myb"/>
</dbReference>
<dbReference type="InterPro" id="IPR009057">
    <property type="entry name" value="Homeodomain-like_sf"/>
</dbReference>
<dbReference type="InterPro" id="IPR051953">
    <property type="entry name" value="Plant_SW-associated_TFs"/>
</dbReference>
<feature type="domain" description="HTH myb-type" evidence="8">
    <location>
        <begin position="63"/>
        <end position="117"/>
    </location>
</feature>
<dbReference type="Proteomes" id="UP000215914">
    <property type="component" value="Chromosome 11"/>
</dbReference>
<evidence type="ECO:0000256" key="2">
    <source>
        <dbReference type="ARBA" id="ARBA00022737"/>
    </source>
</evidence>
<dbReference type="AlphaFoldDB" id="A0A251TBM1"/>
<dbReference type="Gramene" id="mRNA:HanXRQr2_Chr11g0490891">
    <property type="protein sequence ID" value="mRNA:HanXRQr2_Chr11g0490891"/>
    <property type="gene ID" value="HanXRQr2_Chr11g0490891"/>
</dbReference>
<dbReference type="EMBL" id="CM007900">
    <property type="protein sequence ID" value="OTG08159.1"/>
    <property type="molecule type" value="Genomic_DNA"/>
</dbReference>
<evidence type="ECO:0000256" key="1">
    <source>
        <dbReference type="ARBA" id="ARBA00004123"/>
    </source>
</evidence>
<dbReference type="CDD" id="cd00167">
    <property type="entry name" value="SANT"/>
    <property type="match status" value="2"/>
</dbReference>
<gene>
    <name evidence="10" type="ORF">HannXRQ_Chr11g0338571</name>
    <name evidence="9" type="ORF">HanXRQr2_Chr11g0490891</name>
</gene>
<keyword evidence="6" id="KW-0539">Nucleus</keyword>
<dbReference type="FunFam" id="1.10.10.60:FF:000015">
    <property type="entry name" value="Transcription factor RAX3"/>
    <property type="match status" value="1"/>
</dbReference>
<organism evidence="10 11">
    <name type="scientific">Helianthus annuus</name>
    <name type="common">Common sunflower</name>
    <dbReference type="NCBI Taxonomy" id="4232"/>
    <lineage>
        <taxon>Eukaryota</taxon>
        <taxon>Viridiplantae</taxon>
        <taxon>Streptophyta</taxon>
        <taxon>Embryophyta</taxon>
        <taxon>Tracheophyta</taxon>
        <taxon>Spermatophyta</taxon>
        <taxon>Magnoliopsida</taxon>
        <taxon>eudicotyledons</taxon>
        <taxon>Gunneridae</taxon>
        <taxon>Pentapetalae</taxon>
        <taxon>asterids</taxon>
        <taxon>campanulids</taxon>
        <taxon>Asterales</taxon>
        <taxon>Asteraceae</taxon>
        <taxon>Asteroideae</taxon>
        <taxon>Heliantheae alliance</taxon>
        <taxon>Heliantheae</taxon>
        <taxon>Helianthus</taxon>
    </lineage>
</organism>
<dbReference type="PROSITE" id="PS51294">
    <property type="entry name" value="HTH_MYB"/>
    <property type="match status" value="2"/>
</dbReference>
<evidence type="ECO:0000313" key="10">
    <source>
        <dbReference type="EMBL" id="OTG08159.1"/>
    </source>
</evidence>
<keyword evidence="3" id="KW-0805">Transcription regulation</keyword>
<keyword evidence="5" id="KW-0804">Transcription</keyword>
<dbReference type="Gene3D" id="1.10.10.60">
    <property type="entry name" value="Homeodomain-like"/>
    <property type="match status" value="2"/>
</dbReference>
<keyword evidence="2" id="KW-0677">Repeat</keyword>
<keyword evidence="11" id="KW-1185">Reference proteome</keyword>
<reference evidence="9" key="3">
    <citation type="submission" date="2020-06" db="EMBL/GenBank/DDBJ databases">
        <title>Helianthus annuus Genome sequencing and assembly Release 2.</title>
        <authorList>
            <person name="Gouzy J."/>
            <person name="Langlade N."/>
            <person name="Munos S."/>
        </authorList>
    </citation>
    <scope>NUCLEOTIDE SEQUENCE</scope>
    <source>
        <tissue evidence="9">Leaves</tissue>
    </source>
</reference>
<evidence type="ECO:0000259" key="7">
    <source>
        <dbReference type="PROSITE" id="PS50090"/>
    </source>
</evidence>
<dbReference type="PANTHER" id="PTHR47997">
    <property type="entry name" value="MYB DOMAIN PROTEIN 55"/>
    <property type="match status" value="1"/>
</dbReference>
<dbReference type="EMBL" id="MNCJ02000326">
    <property type="protein sequence ID" value="KAF5782048.1"/>
    <property type="molecule type" value="Genomic_DNA"/>
</dbReference>
<evidence type="ECO:0000313" key="9">
    <source>
        <dbReference type="EMBL" id="KAF5782048.1"/>
    </source>
</evidence>
<dbReference type="InParanoid" id="A0A251TBM1"/>
<feature type="domain" description="HTH myb-type" evidence="8">
    <location>
        <begin position="10"/>
        <end position="62"/>
    </location>
</feature>
<evidence type="ECO:0000256" key="6">
    <source>
        <dbReference type="ARBA" id="ARBA00023242"/>
    </source>
</evidence>
<dbReference type="Pfam" id="PF00249">
    <property type="entry name" value="Myb_DNA-binding"/>
    <property type="match status" value="2"/>
</dbReference>
<feature type="domain" description="Myb-like" evidence="7">
    <location>
        <begin position="10"/>
        <end position="62"/>
    </location>
</feature>
<dbReference type="SMART" id="SM00717">
    <property type="entry name" value="SANT"/>
    <property type="match status" value="2"/>
</dbReference>